<evidence type="ECO:0000256" key="1">
    <source>
        <dbReference type="SAM" id="MobiDB-lite"/>
    </source>
</evidence>
<dbReference type="Proteomes" id="UP000188184">
    <property type="component" value="Chromosome"/>
</dbReference>
<dbReference type="EMBL" id="CP019640">
    <property type="protein sequence ID" value="AQQ52288.1"/>
    <property type="molecule type" value="Genomic_DNA"/>
</dbReference>
<dbReference type="OrthoDB" id="2624193at2"/>
<feature type="compositionally biased region" description="Basic and acidic residues" evidence="1">
    <location>
        <begin position="44"/>
        <end position="59"/>
    </location>
</feature>
<organism evidence="2 3">
    <name type="scientific">Planococcus lenghuensis</name>
    <dbReference type="NCBI Taxonomy" id="2213202"/>
    <lineage>
        <taxon>Bacteria</taxon>
        <taxon>Bacillati</taxon>
        <taxon>Bacillota</taxon>
        <taxon>Bacilli</taxon>
        <taxon>Bacillales</taxon>
        <taxon>Caryophanaceae</taxon>
        <taxon>Planococcus</taxon>
    </lineage>
</organism>
<dbReference type="KEGG" id="pmar:B0X71_03625"/>
<sequence>MKKDKWAEETYDNREIREEYGRIISQKSAEQEKLELADGATEIPTHDLDMEMSDEEIKKRVGSGNFKTAKDDRNQQSINS</sequence>
<keyword evidence="3" id="KW-1185">Reference proteome</keyword>
<evidence type="ECO:0000313" key="2">
    <source>
        <dbReference type="EMBL" id="AQQ52288.1"/>
    </source>
</evidence>
<reference evidence="2 3" key="1">
    <citation type="submission" date="2017-02" db="EMBL/GenBank/DDBJ databases">
        <title>The complete genomic sequence of a novel cold adapted crude oil-degrading bacterium Planococcus qaidamina Y42.</title>
        <authorList>
            <person name="Yang R."/>
        </authorList>
    </citation>
    <scope>NUCLEOTIDE SEQUENCE [LARGE SCALE GENOMIC DNA]</scope>
    <source>
        <strain evidence="2 3">Y42</strain>
    </source>
</reference>
<protein>
    <submittedName>
        <fullName evidence="2">Uncharacterized protein</fullName>
    </submittedName>
</protein>
<gene>
    <name evidence="2" type="ORF">B0X71_03625</name>
</gene>
<dbReference type="AlphaFoldDB" id="A0A1Q2KVP2"/>
<evidence type="ECO:0000313" key="3">
    <source>
        <dbReference type="Proteomes" id="UP000188184"/>
    </source>
</evidence>
<dbReference type="RefSeq" id="WP_077588166.1">
    <property type="nucleotide sequence ID" value="NZ_CP019640.1"/>
</dbReference>
<accession>A0A1Q2KVP2</accession>
<proteinExistence type="predicted"/>
<name>A0A1Q2KVP2_9BACL</name>
<feature type="region of interest" description="Disordered" evidence="1">
    <location>
        <begin position="30"/>
        <end position="80"/>
    </location>
</feature>